<proteinExistence type="predicted"/>
<accession>B0MVC2</accession>
<protein>
    <submittedName>
        <fullName evidence="1">Uncharacterized protein</fullName>
    </submittedName>
</protein>
<keyword evidence="2" id="KW-1185">Reference proteome</keyword>
<evidence type="ECO:0000313" key="2">
    <source>
        <dbReference type="Proteomes" id="UP000005819"/>
    </source>
</evidence>
<dbReference type="AlphaFoldDB" id="B0MVC2"/>
<reference evidence="1" key="1">
    <citation type="submission" date="2007-10" db="EMBL/GenBank/DDBJ databases">
        <authorList>
            <person name="Fulton L."/>
            <person name="Clifton S."/>
            <person name="Fulton B."/>
            <person name="Xu J."/>
            <person name="Minx P."/>
            <person name="Pepin K.H."/>
            <person name="Johnson M."/>
            <person name="Thiruvilangam P."/>
            <person name="Bhonagiri V."/>
            <person name="Nash W.E."/>
            <person name="Mardis E.R."/>
            <person name="Wilson R.K."/>
        </authorList>
    </citation>
    <scope>NUCLEOTIDE SEQUENCE [LARGE SCALE GENOMIC DNA]</scope>
    <source>
        <strain evidence="1">DSM 17216</strain>
    </source>
</reference>
<reference evidence="1" key="2">
    <citation type="submission" date="2013-09" db="EMBL/GenBank/DDBJ databases">
        <title>Draft genome sequence of Alistipes putredinis (DSM 17216).</title>
        <authorList>
            <person name="Sudarsanam P."/>
            <person name="Ley R."/>
            <person name="Guruge J."/>
            <person name="Turnbaugh P.J."/>
            <person name="Mahowald M."/>
            <person name="Liep D."/>
            <person name="Gordon J."/>
        </authorList>
    </citation>
    <scope>NUCLEOTIDE SEQUENCE</scope>
    <source>
        <strain evidence="1">DSM 17216</strain>
    </source>
</reference>
<comment type="caution">
    <text evidence="1">The sequence shown here is derived from an EMBL/GenBank/DDBJ whole genome shotgun (WGS) entry which is preliminary data.</text>
</comment>
<evidence type="ECO:0000313" key="1">
    <source>
        <dbReference type="EMBL" id="EDS04007.1"/>
    </source>
</evidence>
<sequence>MSKACGTDIYGAVPGFDANASLPGGLFGVIPYVGPGLLSVLENRLVEGVGEA</sequence>
<gene>
    <name evidence="1" type="ORF">ALIPUT_01069</name>
</gene>
<organism evidence="1 2">
    <name type="scientific">Alistipes putredinis DSM 17216</name>
    <dbReference type="NCBI Taxonomy" id="445970"/>
    <lineage>
        <taxon>Bacteria</taxon>
        <taxon>Pseudomonadati</taxon>
        <taxon>Bacteroidota</taxon>
        <taxon>Bacteroidia</taxon>
        <taxon>Bacteroidales</taxon>
        <taxon>Rikenellaceae</taxon>
        <taxon>Alistipes</taxon>
    </lineage>
</organism>
<dbReference type="Proteomes" id="UP000005819">
    <property type="component" value="Unassembled WGS sequence"/>
</dbReference>
<dbReference type="EMBL" id="ABFK02000017">
    <property type="protein sequence ID" value="EDS04007.1"/>
    <property type="molecule type" value="Genomic_DNA"/>
</dbReference>
<name>B0MVC2_9BACT</name>
<dbReference type="HOGENOM" id="CLU_3076027_0_0_10"/>